<dbReference type="eggNOG" id="COG1290">
    <property type="taxonomic scope" value="Bacteria"/>
</dbReference>
<gene>
    <name evidence="12" type="ORF">Loa_02682</name>
</gene>
<dbReference type="SUPFAM" id="SSF81648">
    <property type="entry name" value="a domain/subunit of cytochrome bc1 complex (Ubiquinol-cytochrome c reductase)"/>
    <property type="match status" value="1"/>
</dbReference>
<dbReference type="EMBL" id="CP004006">
    <property type="protein sequence ID" value="AHE68216.1"/>
    <property type="molecule type" value="Genomic_DNA"/>
</dbReference>
<dbReference type="STRING" id="1268635.Loa_02682"/>
<reference evidence="12 13" key="1">
    <citation type="journal article" date="2013" name="Int. J. Med. Microbiol.">
        <title>Legionella oakridgensis ATCC 33761 genome sequence and phenotypic characterization reveals its replication capacity in amoebae.</title>
        <authorList>
            <person name="Brzuszkiewicz E."/>
            <person name="Schulz T."/>
            <person name="Rydzewski K."/>
            <person name="Daniel R."/>
            <person name="Gillmaier N."/>
            <person name="Dittmann C."/>
            <person name="Holland G."/>
            <person name="Schunder E."/>
            <person name="Lautner M."/>
            <person name="Eisenreich W."/>
            <person name="Luck C."/>
            <person name="Heuner K."/>
        </authorList>
    </citation>
    <scope>NUCLEOTIDE SEQUENCE [LARGE SCALE GENOMIC DNA]</scope>
    <source>
        <strain>OR-10</strain>
        <strain evidence="13">ATCC 33761</strain>
    </source>
</reference>
<keyword evidence="3" id="KW-0349">Heme</keyword>
<feature type="domain" description="Cytochrome b/b6 C-terminal region profile" evidence="11">
    <location>
        <begin position="1"/>
        <end position="96"/>
    </location>
</feature>
<keyword evidence="13" id="KW-1185">Reference proteome</keyword>
<name>W0BHM4_9GAMM</name>
<evidence type="ECO:0000256" key="7">
    <source>
        <dbReference type="ARBA" id="ARBA00022989"/>
    </source>
</evidence>
<evidence type="ECO:0000259" key="11">
    <source>
        <dbReference type="PROSITE" id="PS51003"/>
    </source>
</evidence>
<keyword evidence="6" id="KW-0249">Electron transport</keyword>
<organism evidence="12 13">
    <name type="scientific">Legionella oakridgensis ATCC 33761 = DSM 21215</name>
    <dbReference type="NCBI Taxonomy" id="1268635"/>
    <lineage>
        <taxon>Bacteria</taxon>
        <taxon>Pseudomonadati</taxon>
        <taxon>Pseudomonadota</taxon>
        <taxon>Gammaproteobacteria</taxon>
        <taxon>Legionellales</taxon>
        <taxon>Legionellaceae</taxon>
        <taxon>Legionella</taxon>
    </lineage>
</organism>
<dbReference type="InterPro" id="IPR036150">
    <property type="entry name" value="Cyt_b/b6_C_sf"/>
</dbReference>
<keyword evidence="4 10" id="KW-0812">Transmembrane</keyword>
<evidence type="ECO:0000313" key="12">
    <source>
        <dbReference type="EMBL" id="AHE68216.1"/>
    </source>
</evidence>
<dbReference type="InterPro" id="IPR027387">
    <property type="entry name" value="Cytb/b6-like_sf"/>
</dbReference>
<dbReference type="Proteomes" id="UP000018838">
    <property type="component" value="Chromosome"/>
</dbReference>
<keyword evidence="8" id="KW-0408">Iron</keyword>
<keyword evidence="7 10" id="KW-1133">Transmembrane helix</keyword>
<comment type="subcellular location">
    <subcellularLocation>
        <location evidence="1">Membrane</location>
        <topology evidence="1">Multi-pass membrane protein</topology>
    </subcellularLocation>
</comment>
<evidence type="ECO:0000256" key="4">
    <source>
        <dbReference type="ARBA" id="ARBA00022692"/>
    </source>
</evidence>
<dbReference type="HOGENOM" id="CLU_2356259_0_0_6"/>
<evidence type="ECO:0000256" key="3">
    <source>
        <dbReference type="ARBA" id="ARBA00022617"/>
    </source>
</evidence>
<dbReference type="GO" id="GO:0046872">
    <property type="term" value="F:metal ion binding"/>
    <property type="evidence" value="ECO:0007669"/>
    <property type="project" value="UniProtKB-KW"/>
</dbReference>
<feature type="transmembrane region" description="Helical" evidence="10">
    <location>
        <begin position="43"/>
        <end position="62"/>
    </location>
</feature>
<evidence type="ECO:0000256" key="1">
    <source>
        <dbReference type="ARBA" id="ARBA00004141"/>
    </source>
</evidence>
<protein>
    <submittedName>
        <fullName evidence="12">Cytochrome b, subunit of the bc complex</fullName>
    </submittedName>
</protein>
<evidence type="ECO:0000256" key="10">
    <source>
        <dbReference type="SAM" id="Phobius"/>
    </source>
</evidence>
<dbReference type="AlphaFoldDB" id="W0BHM4"/>
<dbReference type="GO" id="GO:0016491">
    <property type="term" value="F:oxidoreductase activity"/>
    <property type="evidence" value="ECO:0007669"/>
    <property type="project" value="InterPro"/>
</dbReference>
<proteinExistence type="predicted"/>
<accession>W0BHM4</accession>
<dbReference type="GO" id="GO:0016020">
    <property type="term" value="C:membrane"/>
    <property type="evidence" value="ECO:0007669"/>
    <property type="project" value="UniProtKB-SubCell"/>
</dbReference>
<dbReference type="PATRIC" id="fig|1268635.3.peg.2754"/>
<keyword evidence="2" id="KW-0813">Transport</keyword>
<dbReference type="Gene3D" id="1.20.810.10">
    <property type="entry name" value="Cytochrome Bc1 Complex, Chain C"/>
    <property type="match status" value="1"/>
</dbReference>
<dbReference type="PROSITE" id="PS51003">
    <property type="entry name" value="CYTB_CTER"/>
    <property type="match status" value="1"/>
</dbReference>
<evidence type="ECO:0000256" key="9">
    <source>
        <dbReference type="ARBA" id="ARBA00023136"/>
    </source>
</evidence>
<evidence type="ECO:0000256" key="5">
    <source>
        <dbReference type="ARBA" id="ARBA00022723"/>
    </source>
</evidence>
<keyword evidence="9 10" id="KW-0472">Membrane</keyword>
<evidence type="ECO:0000256" key="2">
    <source>
        <dbReference type="ARBA" id="ARBA00022448"/>
    </source>
</evidence>
<evidence type="ECO:0000256" key="6">
    <source>
        <dbReference type="ARBA" id="ARBA00022982"/>
    </source>
</evidence>
<dbReference type="GO" id="GO:0009055">
    <property type="term" value="F:electron transfer activity"/>
    <property type="evidence" value="ECO:0007669"/>
    <property type="project" value="InterPro"/>
</dbReference>
<keyword evidence="5" id="KW-0479">Metal-binding</keyword>
<evidence type="ECO:0000313" key="13">
    <source>
        <dbReference type="Proteomes" id="UP000018838"/>
    </source>
</evidence>
<dbReference type="Pfam" id="PF00032">
    <property type="entry name" value="Cytochrom_B_C"/>
    <property type="match status" value="1"/>
</dbReference>
<sequence>MGGYFLEHANFSPANPLTTPEHIAPVWYMTPFYAMLRAVPDKFFGVLVMMGAILILFLYHGWTKVLCVRCVIKAIFQKVHYWVWCLVFYSGLFGNC</sequence>
<dbReference type="InterPro" id="IPR005798">
    <property type="entry name" value="Cyt_b/b6_C"/>
</dbReference>
<dbReference type="KEGG" id="lok:Loa_02682"/>
<evidence type="ECO:0000256" key="8">
    <source>
        <dbReference type="ARBA" id="ARBA00023004"/>
    </source>
</evidence>